<keyword evidence="3 12" id="KW-0812">Transmembrane</keyword>
<name>A0A1I7Y1S3_9BILA</name>
<proteinExistence type="predicted"/>
<evidence type="ECO:0000313" key="15">
    <source>
        <dbReference type="Proteomes" id="UP000095287"/>
    </source>
</evidence>
<dbReference type="Pfam" id="PF12906">
    <property type="entry name" value="RINGv"/>
    <property type="match status" value="1"/>
</dbReference>
<dbReference type="WBParaSite" id="L893_g11775.t1">
    <property type="protein sequence ID" value="L893_g11775.t1"/>
    <property type="gene ID" value="L893_g11775"/>
</dbReference>
<feature type="transmembrane region" description="Helical" evidence="12">
    <location>
        <begin position="312"/>
        <end position="333"/>
    </location>
</feature>
<feature type="region of interest" description="Disordered" evidence="11">
    <location>
        <begin position="64"/>
        <end position="83"/>
    </location>
</feature>
<dbReference type="Proteomes" id="UP000095287">
    <property type="component" value="Unplaced"/>
</dbReference>
<evidence type="ECO:0000256" key="12">
    <source>
        <dbReference type="SAM" id="Phobius"/>
    </source>
</evidence>
<keyword evidence="9 12" id="KW-0472">Membrane</keyword>
<evidence type="ECO:0000256" key="1">
    <source>
        <dbReference type="ARBA" id="ARBA00004141"/>
    </source>
</evidence>
<dbReference type="PANTHER" id="PTHR46065:SF3">
    <property type="entry name" value="FI20425P1"/>
    <property type="match status" value="1"/>
</dbReference>
<organism evidence="15 16">
    <name type="scientific">Steinernema glaseri</name>
    <dbReference type="NCBI Taxonomy" id="37863"/>
    <lineage>
        <taxon>Eukaryota</taxon>
        <taxon>Metazoa</taxon>
        <taxon>Ecdysozoa</taxon>
        <taxon>Nematoda</taxon>
        <taxon>Chromadorea</taxon>
        <taxon>Rhabditida</taxon>
        <taxon>Tylenchina</taxon>
        <taxon>Panagrolaimomorpha</taxon>
        <taxon>Strongyloidoidea</taxon>
        <taxon>Steinernematidae</taxon>
        <taxon>Steinernema</taxon>
    </lineage>
</organism>
<feature type="domain" description="RING-CH-type" evidence="14">
    <location>
        <begin position="192"/>
        <end position="251"/>
    </location>
</feature>
<dbReference type="InterPro" id="IPR011016">
    <property type="entry name" value="Znf_RING-CH"/>
</dbReference>
<comment type="subcellular location">
    <subcellularLocation>
        <location evidence="1">Membrane</location>
        <topology evidence="1">Multi-pass membrane protein</topology>
    </subcellularLocation>
</comment>
<dbReference type="GO" id="GO:0016567">
    <property type="term" value="P:protein ubiquitination"/>
    <property type="evidence" value="ECO:0007669"/>
    <property type="project" value="TreeGrafter"/>
</dbReference>
<dbReference type="PROSITE" id="PS51292">
    <property type="entry name" value="ZF_RING_CH"/>
    <property type="match status" value="1"/>
</dbReference>
<dbReference type="PANTHER" id="PTHR46065">
    <property type="entry name" value="E3 UBIQUITIN-PROTEIN LIGASE MARCH 2/3 FAMILY MEMBER"/>
    <property type="match status" value="1"/>
</dbReference>
<feature type="compositionally biased region" description="Polar residues" evidence="11">
    <location>
        <begin position="73"/>
        <end position="83"/>
    </location>
</feature>
<evidence type="ECO:0000256" key="10">
    <source>
        <dbReference type="PROSITE-ProRule" id="PRU00175"/>
    </source>
</evidence>
<evidence type="ECO:0000256" key="3">
    <source>
        <dbReference type="ARBA" id="ARBA00022692"/>
    </source>
</evidence>
<evidence type="ECO:0000256" key="8">
    <source>
        <dbReference type="ARBA" id="ARBA00022989"/>
    </source>
</evidence>
<dbReference type="InterPro" id="IPR001841">
    <property type="entry name" value="Znf_RING"/>
</dbReference>
<evidence type="ECO:0000313" key="16">
    <source>
        <dbReference type="WBParaSite" id="L893_g11775.t1"/>
    </source>
</evidence>
<reference evidence="16" key="1">
    <citation type="submission" date="2016-11" db="UniProtKB">
        <authorList>
            <consortium name="WormBaseParasite"/>
        </authorList>
    </citation>
    <scope>IDENTIFICATION</scope>
</reference>
<dbReference type="SUPFAM" id="SSF57850">
    <property type="entry name" value="RING/U-box"/>
    <property type="match status" value="1"/>
</dbReference>
<keyword evidence="6" id="KW-0833">Ubl conjugation pathway</keyword>
<dbReference type="SMART" id="SM00744">
    <property type="entry name" value="RINGv"/>
    <property type="match status" value="1"/>
</dbReference>
<evidence type="ECO:0000256" key="4">
    <source>
        <dbReference type="ARBA" id="ARBA00022723"/>
    </source>
</evidence>
<evidence type="ECO:0000256" key="9">
    <source>
        <dbReference type="ARBA" id="ARBA00023136"/>
    </source>
</evidence>
<evidence type="ECO:0000256" key="2">
    <source>
        <dbReference type="ARBA" id="ARBA00022679"/>
    </source>
</evidence>
<dbReference type="GO" id="GO:0004842">
    <property type="term" value="F:ubiquitin-protein transferase activity"/>
    <property type="evidence" value="ECO:0007669"/>
    <property type="project" value="TreeGrafter"/>
</dbReference>
<keyword evidence="4" id="KW-0479">Metal-binding</keyword>
<sequence>MKKWINGSVGQWGPFYRRRFATLTVPATSPRDRLRTVSSGESETRLDRRAISLFATVDMTPVGPRQTKLRETPPQNSFDSTQLSLTWPSSTPIDSSFRTAPGRLFTELDNSEVDISLSEASDALDTTQYSGTRSYVEIHMPQERRISETILLNKGQGEQTGIKNDIEPDEKERGVRFANPIAIVRSQTSFSSMNSDRRACRICQSETGDMVRPCACTGTMGDIHENCLNMWLQRSNRGNTCEICKQEYSKSGKVFKPLLQWSKPKVKENHLVELIAASGLMFSIYYLWTLMLERGFHERIFFKRGVMRSPDLARLIILLLVTCFMLKFVCITVSRFMHYLRKQQTVHFVDSSGHQHPTSQ</sequence>
<dbReference type="InterPro" id="IPR013083">
    <property type="entry name" value="Znf_RING/FYVE/PHD"/>
</dbReference>
<keyword evidence="8 12" id="KW-1133">Transmembrane helix</keyword>
<accession>A0A1I7Y1S3</accession>
<dbReference type="GO" id="GO:0016020">
    <property type="term" value="C:membrane"/>
    <property type="evidence" value="ECO:0007669"/>
    <property type="project" value="UniProtKB-SubCell"/>
</dbReference>
<evidence type="ECO:0000259" key="13">
    <source>
        <dbReference type="PROSITE" id="PS50089"/>
    </source>
</evidence>
<evidence type="ECO:0000256" key="11">
    <source>
        <dbReference type="SAM" id="MobiDB-lite"/>
    </source>
</evidence>
<keyword evidence="5 10" id="KW-0863">Zinc-finger</keyword>
<keyword evidence="15" id="KW-1185">Reference proteome</keyword>
<feature type="transmembrane region" description="Helical" evidence="12">
    <location>
        <begin position="271"/>
        <end position="292"/>
    </location>
</feature>
<dbReference type="GO" id="GO:0008270">
    <property type="term" value="F:zinc ion binding"/>
    <property type="evidence" value="ECO:0007669"/>
    <property type="project" value="UniProtKB-KW"/>
</dbReference>
<evidence type="ECO:0000256" key="7">
    <source>
        <dbReference type="ARBA" id="ARBA00022833"/>
    </source>
</evidence>
<feature type="domain" description="RING-type" evidence="13">
    <location>
        <begin position="200"/>
        <end position="245"/>
    </location>
</feature>
<dbReference type="AlphaFoldDB" id="A0A1I7Y1S3"/>
<evidence type="ECO:0000259" key="14">
    <source>
        <dbReference type="PROSITE" id="PS51292"/>
    </source>
</evidence>
<evidence type="ECO:0000256" key="6">
    <source>
        <dbReference type="ARBA" id="ARBA00022786"/>
    </source>
</evidence>
<dbReference type="PROSITE" id="PS50089">
    <property type="entry name" value="ZF_RING_2"/>
    <property type="match status" value="1"/>
</dbReference>
<keyword evidence="7" id="KW-0862">Zinc</keyword>
<protein>
    <submittedName>
        <fullName evidence="16">RING-CH-type domain-containing protein</fullName>
    </submittedName>
</protein>
<dbReference type="Gene3D" id="3.30.40.10">
    <property type="entry name" value="Zinc/RING finger domain, C3HC4 (zinc finger)"/>
    <property type="match status" value="1"/>
</dbReference>
<evidence type="ECO:0000256" key="5">
    <source>
        <dbReference type="ARBA" id="ARBA00022771"/>
    </source>
</evidence>
<keyword evidence="2" id="KW-0808">Transferase</keyword>